<evidence type="ECO:0000313" key="2">
    <source>
        <dbReference type="EMBL" id="KAK3105744.1"/>
    </source>
</evidence>
<evidence type="ECO:0000313" key="3">
    <source>
        <dbReference type="Proteomes" id="UP001186944"/>
    </source>
</evidence>
<reference evidence="2" key="1">
    <citation type="submission" date="2019-08" db="EMBL/GenBank/DDBJ databases">
        <title>The improved chromosome-level genome for the pearl oyster Pinctada fucata martensii using PacBio sequencing and Hi-C.</title>
        <authorList>
            <person name="Zheng Z."/>
        </authorList>
    </citation>
    <scope>NUCLEOTIDE SEQUENCE</scope>
    <source>
        <strain evidence="2">ZZ-2019</strain>
        <tissue evidence="2">Adductor muscle</tissue>
    </source>
</reference>
<dbReference type="Gene3D" id="3.30.710.10">
    <property type="entry name" value="Potassium Channel Kv1.1, Chain A"/>
    <property type="match status" value="1"/>
</dbReference>
<gene>
    <name evidence="2" type="ORF">FSP39_004712</name>
</gene>
<dbReference type="SMART" id="SM00225">
    <property type="entry name" value="BTB"/>
    <property type="match status" value="1"/>
</dbReference>
<dbReference type="AlphaFoldDB" id="A0AA89C9P7"/>
<evidence type="ECO:0000259" key="1">
    <source>
        <dbReference type="SMART" id="SM00225"/>
    </source>
</evidence>
<dbReference type="InterPro" id="IPR011333">
    <property type="entry name" value="SKP1/BTB/POZ_sf"/>
</dbReference>
<name>A0AA89C9P7_PINIB</name>
<dbReference type="Pfam" id="PF02214">
    <property type="entry name" value="BTB_2"/>
    <property type="match status" value="1"/>
</dbReference>
<comment type="caution">
    <text evidence="2">The sequence shown here is derived from an EMBL/GenBank/DDBJ whole genome shotgun (WGS) entry which is preliminary data.</text>
</comment>
<dbReference type="PANTHER" id="PTHR14499">
    <property type="entry name" value="POTASSIUM CHANNEL TETRAMERIZATION DOMAIN-CONTAINING"/>
    <property type="match status" value="1"/>
</dbReference>
<feature type="domain" description="BTB" evidence="1">
    <location>
        <begin position="3"/>
        <end position="104"/>
    </location>
</feature>
<dbReference type="Proteomes" id="UP001186944">
    <property type="component" value="Unassembled WGS sequence"/>
</dbReference>
<dbReference type="EMBL" id="VSWD01000003">
    <property type="protein sequence ID" value="KAK3105744.1"/>
    <property type="molecule type" value="Genomic_DNA"/>
</dbReference>
<keyword evidence="3" id="KW-1185">Reference proteome</keyword>
<dbReference type="GO" id="GO:0051260">
    <property type="term" value="P:protein homooligomerization"/>
    <property type="evidence" value="ECO:0007669"/>
    <property type="project" value="InterPro"/>
</dbReference>
<proteinExistence type="predicted"/>
<dbReference type="PANTHER" id="PTHR14499:SF144">
    <property type="entry name" value="POTASSIUM CHANNEL TETRAMERISATION-TYPE BTB DOMAIN-CONTAINING PROTEIN"/>
    <property type="match status" value="1"/>
</dbReference>
<dbReference type="CDD" id="cd18365">
    <property type="entry name" value="BTB_POZ_KCTD6_like"/>
    <property type="match status" value="1"/>
</dbReference>
<dbReference type="SUPFAM" id="SSF54695">
    <property type="entry name" value="POZ domain"/>
    <property type="match status" value="1"/>
</dbReference>
<sequence>MNEIVRLNVGGIIHTTSRATLCTYPESMLGIMFRGDFGATIDENGHYFIDRDGEIFKHILNFLRSNRLTLPSDFKEWDLLCGEADFYQIQPLLDAIKSARGDERNYKGDSQENHTLEIFEVRCDIRNFTPSKSTNIRTVVIGRKDVLITLPRNVANQQEFKELDLSVNKQEFGELQLLGRTVRMQLMCHLTRHGWKLETTDMSSSSVSHGSDIYIEHSVREMWSKSCHTDRS</sequence>
<accession>A0AA89C9P7</accession>
<dbReference type="InterPro" id="IPR003131">
    <property type="entry name" value="T1-type_BTB"/>
</dbReference>
<protein>
    <recommendedName>
        <fullName evidence="1">BTB domain-containing protein</fullName>
    </recommendedName>
</protein>
<dbReference type="InterPro" id="IPR000210">
    <property type="entry name" value="BTB/POZ_dom"/>
</dbReference>
<organism evidence="2 3">
    <name type="scientific">Pinctada imbricata</name>
    <name type="common">Atlantic pearl-oyster</name>
    <name type="synonym">Pinctada martensii</name>
    <dbReference type="NCBI Taxonomy" id="66713"/>
    <lineage>
        <taxon>Eukaryota</taxon>
        <taxon>Metazoa</taxon>
        <taxon>Spiralia</taxon>
        <taxon>Lophotrochozoa</taxon>
        <taxon>Mollusca</taxon>
        <taxon>Bivalvia</taxon>
        <taxon>Autobranchia</taxon>
        <taxon>Pteriomorphia</taxon>
        <taxon>Pterioida</taxon>
        <taxon>Pterioidea</taxon>
        <taxon>Pteriidae</taxon>
        <taxon>Pinctada</taxon>
    </lineage>
</organism>